<dbReference type="EMBL" id="CP073249">
    <property type="protein sequence ID" value="QUF07662.1"/>
    <property type="molecule type" value="Genomic_DNA"/>
</dbReference>
<name>A0AA45LDD2_9PSEU</name>
<reference evidence="1" key="1">
    <citation type="submission" date="2021-04" db="EMBL/GenBank/DDBJ databases">
        <title>Genomic sequence of Actinosynnema pretiosum subsp. pretiosum ATCC 31280 (C-14919).</title>
        <authorList>
            <person name="Bai L."/>
            <person name="Wang X."/>
            <person name="Xiao Y."/>
        </authorList>
    </citation>
    <scope>NUCLEOTIDE SEQUENCE</scope>
    <source>
        <strain evidence="1">ATCC 31280</strain>
    </source>
</reference>
<dbReference type="AlphaFoldDB" id="A0AA45LDD2"/>
<accession>A0AA45LDD2</accession>
<sequence length="238" mass="25929">MDFEVARGEPLPHVPRLVLDTRAVLVGPYGSAVEHERHVLDTAGAGGWPDTEDDEYRFDRDTGTLVSALLHIPDAQTSALPWHIPPGEPAALRTQAAQPRPPAPTHWLSPDTSTLVCAYASHPAPLPPLHRVDTAPDFALLLLPDNTLSGWLLAHPDRHVTTAWEQATPELPDEPFRAAFTTYFSLTTPEAVEALEDGAPNVLSQLSELRDTIPLSEGVHSRRAALHHAVEGLLDFYG</sequence>
<dbReference type="Proteomes" id="UP000677152">
    <property type="component" value="Chromosome"/>
</dbReference>
<evidence type="ECO:0000313" key="2">
    <source>
        <dbReference type="Proteomes" id="UP000677152"/>
    </source>
</evidence>
<proteinExistence type="predicted"/>
<gene>
    <name evidence="1" type="ORF">KCV87_17675</name>
</gene>
<organism evidence="1 2">
    <name type="scientific">Actinosynnema pretiosum subsp. pretiosum</name>
    <dbReference type="NCBI Taxonomy" id="103721"/>
    <lineage>
        <taxon>Bacteria</taxon>
        <taxon>Bacillati</taxon>
        <taxon>Actinomycetota</taxon>
        <taxon>Actinomycetes</taxon>
        <taxon>Pseudonocardiales</taxon>
        <taxon>Pseudonocardiaceae</taxon>
        <taxon>Actinosynnema</taxon>
    </lineage>
</organism>
<protein>
    <submittedName>
        <fullName evidence="1">Uncharacterized protein</fullName>
    </submittedName>
</protein>
<evidence type="ECO:0000313" key="1">
    <source>
        <dbReference type="EMBL" id="QUF07662.1"/>
    </source>
</evidence>